<dbReference type="SUPFAM" id="SSF52540">
    <property type="entry name" value="P-loop containing nucleoside triphosphate hydrolases"/>
    <property type="match status" value="1"/>
</dbReference>
<evidence type="ECO:0000256" key="3">
    <source>
        <dbReference type="ARBA" id="ARBA00022840"/>
    </source>
</evidence>
<evidence type="ECO:0000313" key="7">
    <source>
        <dbReference type="Proteomes" id="UP000263094"/>
    </source>
</evidence>
<dbReference type="PANTHER" id="PTHR42939">
    <property type="entry name" value="ABC TRANSPORTER ATP-BINDING PROTEIN ALBC-RELATED"/>
    <property type="match status" value="1"/>
</dbReference>
<keyword evidence="1" id="KW-0813">Transport</keyword>
<dbReference type="EMBL" id="QUAK01000239">
    <property type="protein sequence ID" value="RFU82238.1"/>
    <property type="molecule type" value="Genomic_DNA"/>
</dbReference>
<keyword evidence="2" id="KW-0547">Nucleotide-binding</keyword>
<sequence>MQTQSVGKRYGRGPWVLEDVTVHVPAGEIVAFHGRNGSGKSTLLRLLAGLSRPSRGTVTGRPAVVGYVPDRFRPPERLTALGYLTHLGRIRGLTTPDARRRARVLIDRLAVAGGPHAELRTLSKGNAQKVALSQALLVQPELLVLDEPWSGLDTSAHGVLAEVMAEVAAAGGSVVFTGHGESARTAVAGRAHLVAGGRLHPYGHESPREQRQVTELVLQRPGAPSELPASGDSSRVPPPPPWSRSPGVLTVTDHGADLVLAVVCAEADAVLLAALRDGWSALSVTRRTAPATTAPAPGPPSPPATTAAPERRTDRPAGASRAPAPPSRREGGRR</sequence>
<dbReference type="RefSeq" id="WP_128559972.1">
    <property type="nucleotide sequence ID" value="NZ_QUAK01000239.1"/>
</dbReference>
<feature type="compositionally biased region" description="Low complexity" evidence="4">
    <location>
        <begin position="286"/>
        <end position="295"/>
    </location>
</feature>
<gene>
    <name evidence="6" type="ORF">DY218_33695</name>
</gene>
<accession>A0A372LU91</accession>
<evidence type="ECO:0000313" key="6">
    <source>
        <dbReference type="EMBL" id="RFU82238.1"/>
    </source>
</evidence>
<reference evidence="6 7" key="1">
    <citation type="submission" date="2018-08" db="EMBL/GenBank/DDBJ databases">
        <title>Isolation, diversity and antifungal activity of Actinobacteria from wheat.</title>
        <authorList>
            <person name="Han C."/>
        </authorList>
    </citation>
    <scope>NUCLEOTIDE SEQUENCE [LARGE SCALE GENOMIC DNA]</scope>
    <source>
        <strain evidence="6 7">NEAU-YY421</strain>
    </source>
</reference>
<feature type="domain" description="ABC transporter" evidence="5">
    <location>
        <begin position="1"/>
        <end position="221"/>
    </location>
</feature>
<evidence type="ECO:0000259" key="5">
    <source>
        <dbReference type="PROSITE" id="PS50893"/>
    </source>
</evidence>
<protein>
    <submittedName>
        <fullName evidence="6">ATP-binding cassette domain-containing protein</fullName>
    </submittedName>
</protein>
<evidence type="ECO:0000256" key="1">
    <source>
        <dbReference type="ARBA" id="ARBA00022448"/>
    </source>
</evidence>
<keyword evidence="7" id="KW-1185">Reference proteome</keyword>
<dbReference type="InterPro" id="IPR003439">
    <property type="entry name" value="ABC_transporter-like_ATP-bd"/>
</dbReference>
<comment type="caution">
    <text evidence="6">The sequence shown here is derived from an EMBL/GenBank/DDBJ whole genome shotgun (WGS) entry which is preliminary data.</text>
</comment>
<dbReference type="GO" id="GO:0005524">
    <property type="term" value="F:ATP binding"/>
    <property type="evidence" value="ECO:0007669"/>
    <property type="project" value="UniProtKB-KW"/>
</dbReference>
<keyword evidence="3 6" id="KW-0067">ATP-binding</keyword>
<dbReference type="OrthoDB" id="5182800at2"/>
<dbReference type="PROSITE" id="PS50893">
    <property type="entry name" value="ABC_TRANSPORTER_2"/>
    <property type="match status" value="1"/>
</dbReference>
<dbReference type="Gene3D" id="3.40.50.300">
    <property type="entry name" value="P-loop containing nucleotide triphosphate hydrolases"/>
    <property type="match status" value="1"/>
</dbReference>
<evidence type="ECO:0000256" key="2">
    <source>
        <dbReference type="ARBA" id="ARBA00022741"/>
    </source>
</evidence>
<dbReference type="Pfam" id="PF00005">
    <property type="entry name" value="ABC_tran"/>
    <property type="match status" value="1"/>
</dbReference>
<dbReference type="GO" id="GO:0016887">
    <property type="term" value="F:ATP hydrolysis activity"/>
    <property type="evidence" value="ECO:0007669"/>
    <property type="project" value="InterPro"/>
</dbReference>
<dbReference type="InterPro" id="IPR003593">
    <property type="entry name" value="AAA+_ATPase"/>
</dbReference>
<proteinExistence type="predicted"/>
<dbReference type="AlphaFoldDB" id="A0A372LU91"/>
<dbReference type="PANTHER" id="PTHR42939:SF1">
    <property type="entry name" value="ABC TRANSPORTER ATP-BINDING PROTEIN ALBC-RELATED"/>
    <property type="match status" value="1"/>
</dbReference>
<dbReference type="InterPro" id="IPR017871">
    <property type="entry name" value="ABC_transporter-like_CS"/>
</dbReference>
<evidence type="ECO:0000256" key="4">
    <source>
        <dbReference type="SAM" id="MobiDB-lite"/>
    </source>
</evidence>
<feature type="region of interest" description="Disordered" evidence="4">
    <location>
        <begin position="286"/>
        <end position="334"/>
    </location>
</feature>
<dbReference type="Proteomes" id="UP000263094">
    <property type="component" value="Unassembled WGS sequence"/>
</dbReference>
<dbReference type="PROSITE" id="PS00211">
    <property type="entry name" value="ABC_TRANSPORTER_1"/>
    <property type="match status" value="1"/>
</dbReference>
<organism evidence="6 7">
    <name type="scientific">Streptomyces triticagri</name>
    <dbReference type="NCBI Taxonomy" id="2293568"/>
    <lineage>
        <taxon>Bacteria</taxon>
        <taxon>Bacillati</taxon>
        <taxon>Actinomycetota</taxon>
        <taxon>Actinomycetes</taxon>
        <taxon>Kitasatosporales</taxon>
        <taxon>Streptomycetaceae</taxon>
        <taxon>Streptomyces</taxon>
    </lineage>
</organism>
<feature type="region of interest" description="Disordered" evidence="4">
    <location>
        <begin position="221"/>
        <end position="248"/>
    </location>
</feature>
<dbReference type="InterPro" id="IPR027417">
    <property type="entry name" value="P-loop_NTPase"/>
</dbReference>
<name>A0A372LU91_9ACTN</name>
<dbReference type="SMART" id="SM00382">
    <property type="entry name" value="AAA"/>
    <property type="match status" value="1"/>
</dbReference>
<dbReference type="InterPro" id="IPR051782">
    <property type="entry name" value="ABC_Transporter_VariousFunc"/>
</dbReference>